<evidence type="ECO:0000313" key="4">
    <source>
        <dbReference type="EMBL" id="WHF51966.1"/>
    </source>
</evidence>
<dbReference type="Gene3D" id="3.40.50.300">
    <property type="entry name" value="P-loop containing nucleotide triphosphate hydrolases"/>
    <property type="match status" value="2"/>
</dbReference>
<gene>
    <name evidence="4" type="ORF">QGN23_01515</name>
</gene>
<evidence type="ECO:0000313" key="5">
    <source>
        <dbReference type="Proteomes" id="UP001241656"/>
    </source>
</evidence>
<feature type="domain" description="DUF3696" evidence="2">
    <location>
        <begin position="600"/>
        <end position="654"/>
    </location>
</feature>
<keyword evidence="5" id="KW-1185">Reference proteome</keyword>
<proteinExistence type="predicted"/>
<feature type="coiled-coil region" evidence="1">
    <location>
        <begin position="665"/>
        <end position="737"/>
    </location>
</feature>
<evidence type="ECO:0000256" key="1">
    <source>
        <dbReference type="SAM" id="Coils"/>
    </source>
</evidence>
<organism evidence="4 5">
    <name type="scientific">Chryseobacterium gotjawalense</name>
    <dbReference type="NCBI Taxonomy" id="3042315"/>
    <lineage>
        <taxon>Bacteria</taxon>
        <taxon>Pseudomonadati</taxon>
        <taxon>Bacteroidota</taxon>
        <taxon>Flavobacteriia</taxon>
        <taxon>Flavobacteriales</taxon>
        <taxon>Weeksellaceae</taxon>
        <taxon>Chryseobacterium group</taxon>
        <taxon>Chryseobacterium</taxon>
    </lineage>
</organism>
<dbReference type="SUPFAM" id="SSF52540">
    <property type="entry name" value="P-loop containing nucleoside triphosphate hydrolases"/>
    <property type="match status" value="1"/>
</dbReference>
<reference evidence="4 5" key="1">
    <citation type="submission" date="2023-05" db="EMBL/GenBank/DDBJ databases">
        <title>Genomic insight into Chryseobacterium sp. wdc7 isolated forest soil (Gotjawal).</title>
        <authorList>
            <person name="Park S.-J."/>
        </authorList>
    </citation>
    <scope>NUCLEOTIDE SEQUENCE [LARGE SCALE GENOMIC DNA]</scope>
    <source>
        <strain evidence="5">wdc7</strain>
    </source>
</reference>
<keyword evidence="1" id="KW-0175">Coiled coil</keyword>
<dbReference type="InterPro" id="IPR027417">
    <property type="entry name" value="P-loop_NTPase"/>
</dbReference>
<evidence type="ECO:0000259" key="3">
    <source>
        <dbReference type="Pfam" id="PF13175"/>
    </source>
</evidence>
<dbReference type="Pfam" id="PF13175">
    <property type="entry name" value="AAA_15"/>
    <property type="match status" value="1"/>
</dbReference>
<dbReference type="EMBL" id="CP124855">
    <property type="protein sequence ID" value="WHF51966.1"/>
    <property type="molecule type" value="Genomic_DNA"/>
</dbReference>
<name>A0ABY8RDQ5_9FLAO</name>
<accession>A0ABY8RDQ5</accession>
<dbReference type="PANTHER" id="PTHR43581">
    <property type="entry name" value="ATP/GTP PHOSPHATASE"/>
    <property type="match status" value="1"/>
</dbReference>
<dbReference type="InterPro" id="IPR022532">
    <property type="entry name" value="DUF3696"/>
</dbReference>
<dbReference type="InterPro" id="IPR041685">
    <property type="entry name" value="AAA_GajA/Old/RecF-like"/>
</dbReference>
<feature type="domain" description="Endonuclease GajA/Old nuclease/RecF-like AAA" evidence="3">
    <location>
        <begin position="7"/>
        <end position="587"/>
    </location>
</feature>
<protein>
    <submittedName>
        <fullName evidence="4">DUF3696 domain-containing protein</fullName>
    </submittedName>
</protein>
<sequence length="972" mass="113674">MPNLEGLGLQNFRTFRKKENLEFAPITLITGTNNAGKSSVFKAIQFLVDNFKDGIVTETLDFKAMKHELGNLERIYNRVTMEDFKKSEIPDSQSMYSKLSDFHKKNNDYPSELPIFKEDEDLVFAFPIKLGNSREISANLEIRYELKRFIPKNGTKEDLIISHDIKDIAIVKNEEYLHWSNIIGFREYHDEPGDWEMSTSIDLKKIIQLIIDTPFVEIKEGIEPNKKTENYFTIDLFSRIKEYKGVFFDFPFLKKKKDGYEDFTEKLEKGKSLFSDYSEITEDEKSKLSAIEEKITTDLLLGRNNSQYKILECFKTNNIIGFMGDGMERDIVSAELKEKEPDEKQETSEKQNLRSLFKNPFQTTPNSQLFTNLLGAIEKDFSDIIQKKIDSLNKVYFLPTTRGRNREWFIDEQNSEDIQIARDFSAIYLKNHPQIENFVNFWIGNGEINDLDESENEKQEQKGLKIGKKLSVFRDEAIGLTKIFLVNFDGTRTPLVDLGYGISQLLPIIMKIAIIAYKHQLPHEYDFDNRDDSHRQTIYFSPSTLLIEEPEANLHPSLQSKMAEVFIDAASRFNIQFLIETHSEYLIYKFQEYIGRKIVSPNDVKMYYFNHPNDVRQGVKDEYISHVQIDKDGSIDYNKYFGKGFFDEQTNLKLSLLNIQRNLFVEEYETIKEELKKSNDTLKDYDSKIEELNQELSTTTSGKSELEEQLNLIKREKEEKELEFQELLERQAEKIDEYTAKTDYSRYLTEIERIIDKTKINNSKTLKYLSTGKYLLETLDDAADFAPVIIQYGRAVEFEMIKWMNNFKNSVIPSNKTLWSLDANYKNKLNTIFISLGYSMPNPQIIGFEMGTINEKKICFYHLRTFTNNSSTDYKFGELTQIFELLYYIRSENDPVHNYCSVPLVLEFSNYLKNIFTNYNQAERLFIKYRNILNLRNCAGHTYSDNVCSSDIIDKNTAERYVAKVEAIFSCL</sequence>
<dbReference type="PANTHER" id="PTHR43581:SF2">
    <property type="entry name" value="EXCINUCLEASE ATPASE SUBUNIT"/>
    <property type="match status" value="1"/>
</dbReference>
<dbReference type="Proteomes" id="UP001241656">
    <property type="component" value="Chromosome"/>
</dbReference>
<dbReference type="Pfam" id="PF12476">
    <property type="entry name" value="DUF3696"/>
    <property type="match status" value="1"/>
</dbReference>
<dbReference type="RefSeq" id="WP_282905273.1">
    <property type="nucleotide sequence ID" value="NZ_CP124855.1"/>
</dbReference>
<dbReference type="InterPro" id="IPR051396">
    <property type="entry name" value="Bact_Antivir_Def_Nuclease"/>
</dbReference>
<evidence type="ECO:0000259" key="2">
    <source>
        <dbReference type="Pfam" id="PF12476"/>
    </source>
</evidence>